<keyword evidence="2" id="KW-1185">Reference proteome</keyword>
<name>A0ABZ0IV84_9BACT</name>
<dbReference type="Gene3D" id="3.30.70.100">
    <property type="match status" value="1"/>
</dbReference>
<proteinExistence type="predicted"/>
<dbReference type="InterPro" id="IPR036163">
    <property type="entry name" value="HMA_dom_sf"/>
</dbReference>
<protein>
    <submittedName>
        <fullName evidence="1">Heavy-metal-associated domain-containing protein</fullName>
    </submittedName>
</protein>
<sequence length="70" mass="7684">METLKFKSNIKCTGCIEKVTPFLNEAAGAEKWEVDLKNPEKILTVHAEGVTSEQISQAMQKAGYVAEVIS</sequence>
<dbReference type="EMBL" id="CP136051">
    <property type="protein sequence ID" value="WOK08516.1"/>
    <property type="molecule type" value="Genomic_DNA"/>
</dbReference>
<dbReference type="RefSeq" id="WP_317491154.1">
    <property type="nucleotide sequence ID" value="NZ_CP136051.1"/>
</dbReference>
<reference evidence="1 2" key="1">
    <citation type="journal article" date="2023" name="Microbiol. Resour. Announc.">
        <title>Complete Genome Sequence of Imperialibacter roseus strain P4T.</title>
        <authorList>
            <person name="Tizabi D.R."/>
            <person name="Bachvaroff T."/>
            <person name="Hill R.T."/>
        </authorList>
    </citation>
    <scope>NUCLEOTIDE SEQUENCE [LARGE SCALE GENOMIC DNA]</scope>
    <source>
        <strain evidence="1 2">P4T</strain>
    </source>
</reference>
<accession>A0ABZ0IV84</accession>
<evidence type="ECO:0000313" key="2">
    <source>
        <dbReference type="Proteomes" id="UP001302349"/>
    </source>
</evidence>
<organism evidence="1 2">
    <name type="scientific">Imperialibacter roseus</name>
    <dbReference type="NCBI Taxonomy" id="1324217"/>
    <lineage>
        <taxon>Bacteria</taxon>
        <taxon>Pseudomonadati</taxon>
        <taxon>Bacteroidota</taxon>
        <taxon>Cytophagia</taxon>
        <taxon>Cytophagales</taxon>
        <taxon>Flammeovirgaceae</taxon>
        <taxon>Imperialibacter</taxon>
    </lineage>
</organism>
<gene>
    <name evidence="1" type="ORF">RT717_07695</name>
</gene>
<evidence type="ECO:0000313" key="1">
    <source>
        <dbReference type="EMBL" id="WOK08516.1"/>
    </source>
</evidence>
<dbReference type="Proteomes" id="UP001302349">
    <property type="component" value="Chromosome"/>
</dbReference>
<dbReference type="SUPFAM" id="SSF55008">
    <property type="entry name" value="HMA, heavy metal-associated domain"/>
    <property type="match status" value="1"/>
</dbReference>